<keyword evidence="5 6" id="KW-0472">Membrane</keyword>
<feature type="transmembrane region" description="Helical" evidence="6">
    <location>
        <begin position="222"/>
        <end position="242"/>
    </location>
</feature>
<comment type="caution">
    <text evidence="8">The sequence shown here is derived from an EMBL/GenBank/DDBJ whole genome shotgun (WGS) entry which is preliminary data.</text>
</comment>
<feature type="transmembrane region" description="Helical" evidence="6">
    <location>
        <begin position="134"/>
        <end position="150"/>
    </location>
</feature>
<dbReference type="SUPFAM" id="SSF103481">
    <property type="entry name" value="Multidrug resistance efflux transporter EmrE"/>
    <property type="match status" value="2"/>
</dbReference>
<gene>
    <name evidence="8" type="ORF">AABB81_04220</name>
</gene>
<keyword evidence="4 6" id="KW-1133">Transmembrane helix</keyword>
<dbReference type="InterPro" id="IPR000620">
    <property type="entry name" value="EamA_dom"/>
</dbReference>
<feature type="transmembrane region" description="Helical" evidence="6">
    <location>
        <begin position="191"/>
        <end position="210"/>
    </location>
</feature>
<sequence>MNINLKQGQWIGFVYAALATIIWSGNFLIARGLNDKIPPVSLAFWRWTVATIVVFPIIIKSVYTQRKLLRQHAGYLVVTSILGVSVFNTLIYIAGQTTSALNLSLISITFPVFTIILARIFLKEPITVSKTGGVMVIIFGVILLVSKGNLNSLFSMSFAIGDVWMLLASLIFAIYSLLVKSRPLEIRPQSFLGSTFLIGLIFLSPFYLFSLNGSDSGLYDQVTIYSILYIGIFASVVAYFLWNRSVDLLGPSKASMIYYTIPIFSGILAYIFLNEKIMPVHLISGLLILSGIFIANRKAAG</sequence>
<protein>
    <submittedName>
        <fullName evidence="8">DMT family transporter</fullName>
    </submittedName>
</protein>
<dbReference type="InterPro" id="IPR051258">
    <property type="entry name" value="Diverse_Substrate_Transporter"/>
</dbReference>
<evidence type="ECO:0000256" key="4">
    <source>
        <dbReference type="ARBA" id="ARBA00022989"/>
    </source>
</evidence>
<organism evidence="8 9">
    <name type="scientific">Lutimonas vermicola</name>
    <dbReference type="NCBI Taxonomy" id="414288"/>
    <lineage>
        <taxon>Bacteria</taxon>
        <taxon>Pseudomonadati</taxon>
        <taxon>Bacteroidota</taxon>
        <taxon>Flavobacteriia</taxon>
        <taxon>Flavobacteriales</taxon>
        <taxon>Flavobacteriaceae</taxon>
        <taxon>Lutimonas</taxon>
    </lineage>
</organism>
<keyword evidence="2" id="KW-1003">Cell membrane</keyword>
<proteinExistence type="predicted"/>
<feature type="transmembrane region" description="Helical" evidence="6">
    <location>
        <begin position="100"/>
        <end position="122"/>
    </location>
</feature>
<keyword evidence="9" id="KW-1185">Reference proteome</keyword>
<evidence type="ECO:0000256" key="5">
    <source>
        <dbReference type="ARBA" id="ARBA00023136"/>
    </source>
</evidence>
<name>A0ABU9KY21_9FLAO</name>
<feature type="transmembrane region" description="Helical" evidence="6">
    <location>
        <begin position="12"/>
        <end position="32"/>
    </location>
</feature>
<dbReference type="RefSeq" id="WP_342158839.1">
    <property type="nucleotide sequence ID" value="NZ_JBCDNA010000001.1"/>
</dbReference>
<feature type="transmembrane region" description="Helical" evidence="6">
    <location>
        <begin position="156"/>
        <end position="179"/>
    </location>
</feature>
<dbReference type="Proteomes" id="UP001474120">
    <property type="component" value="Unassembled WGS sequence"/>
</dbReference>
<feature type="domain" description="EamA" evidence="7">
    <location>
        <begin position="11"/>
        <end position="145"/>
    </location>
</feature>
<dbReference type="PANTHER" id="PTHR42920">
    <property type="entry name" value="OS03G0707200 PROTEIN-RELATED"/>
    <property type="match status" value="1"/>
</dbReference>
<comment type="subcellular location">
    <subcellularLocation>
        <location evidence="1">Cell membrane</location>
        <topology evidence="1">Multi-pass membrane protein</topology>
    </subcellularLocation>
</comment>
<feature type="transmembrane region" description="Helical" evidence="6">
    <location>
        <begin position="254"/>
        <end position="273"/>
    </location>
</feature>
<feature type="transmembrane region" description="Helical" evidence="6">
    <location>
        <begin position="44"/>
        <end position="63"/>
    </location>
</feature>
<evidence type="ECO:0000259" key="7">
    <source>
        <dbReference type="Pfam" id="PF00892"/>
    </source>
</evidence>
<feature type="transmembrane region" description="Helical" evidence="6">
    <location>
        <begin position="279"/>
        <end position="296"/>
    </location>
</feature>
<feature type="transmembrane region" description="Helical" evidence="6">
    <location>
        <begin position="75"/>
        <end position="94"/>
    </location>
</feature>
<keyword evidence="3 6" id="KW-0812">Transmembrane</keyword>
<evidence type="ECO:0000313" key="9">
    <source>
        <dbReference type="Proteomes" id="UP001474120"/>
    </source>
</evidence>
<feature type="domain" description="EamA" evidence="7">
    <location>
        <begin position="160"/>
        <end position="296"/>
    </location>
</feature>
<evidence type="ECO:0000256" key="6">
    <source>
        <dbReference type="SAM" id="Phobius"/>
    </source>
</evidence>
<dbReference type="EMBL" id="JBCDNA010000001">
    <property type="protein sequence ID" value="MEL4455087.1"/>
    <property type="molecule type" value="Genomic_DNA"/>
</dbReference>
<dbReference type="InterPro" id="IPR037185">
    <property type="entry name" value="EmrE-like"/>
</dbReference>
<dbReference type="PANTHER" id="PTHR42920:SF11">
    <property type="entry name" value="INNER MEMBRANE PROTEIN YTFF"/>
    <property type="match status" value="1"/>
</dbReference>
<evidence type="ECO:0000313" key="8">
    <source>
        <dbReference type="EMBL" id="MEL4455087.1"/>
    </source>
</evidence>
<reference evidence="8 9" key="1">
    <citation type="submission" date="2024-04" db="EMBL/GenBank/DDBJ databases">
        <title>whole genome sequencing of Lutimonas vermicola strain IMCC1616.</title>
        <authorList>
            <person name="Bae S.S."/>
        </authorList>
    </citation>
    <scope>NUCLEOTIDE SEQUENCE [LARGE SCALE GENOMIC DNA]</scope>
    <source>
        <strain evidence="8 9">IMCC1616</strain>
    </source>
</reference>
<evidence type="ECO:0000256" key="3">
    <source>
        <dbReference type="ARBA" id="ARBA00022692"/>
    </source>
</evidence>
<evidence type="ECO:0000256" key="1">
    <source>
        <dbReference type="ARBA" id="ARBA00004651"/>
    </source>
</evidence>
<evidence type="ECO:0000256" key="2">
    <source>
        <dbReference type="ARBA" id="ARBA00022475"/>
    </source>
</evidence>
<dbReference type="Pfam" id="PF00892">
    <property type="entry name" value="EamA"/>
    <property type="match status" value="2"/>
</dbReference>
<accession>A0ABU9KY21</accession>